<organism evidence="1 2">
    <name type="scientific">Desulfonema magnum</name>
    <dbReference type="NCBI Taxonomy" id="45655"/>
    <lineage>
        <taxon>Bacteria</taxon>
        <taxon>Pseudomonadati</taxon>
        <taxon>Thermodesulfobacteriota</taxon>
        <taxon>Desulfobacteria</taxon>
        <taxon>Desulfobacterales</taxon>
        <taxon>Desulfococcaceae</taxon>
        <taxon>Desulfonema</taxon>
    </lineage>
</organism>
<evidence type="ECO:0008006" key="3">
    <source>
        <dbReference type="Google" id="ProtNLM"/>
    </source>
</evidence>
<evidence type="ECO:0000313" key="1">
    <source>
        <dbReference type="EMBL" id="QTA92950.1"/>
    </source>
</evidence>
<sequence>MPAFSLFRIFHPAPARPILYSYDDFGNRLTKSGSDGTVTLPDGV</sequence>
<dbReference type="AlphaFoldDB" id="A0A975BXE0"/>
<dbReference type="KEGG" id="dmm:dnm_090430"/>
<gene>
    <name evidence="1" type="ORF">dnm_090430</name>
</gene>
<accession>A0A975BXE0</accession>
<keyword evidence="2" id="KW-1185">Reference proteome</keyword>
<name>A0A975BXE0_9BACT</name>
<reference evidence="1" key="1">
    <citation type="journal article" date="2021" name="Microb. Physiol.">
        <title>Proteogenomic Insights into the Physiology of Marine, Sulfate-Reducing, Filamentous Desulfonema limicola and Desulfonema magnum.</title>
        <authorList>
            <person name="Schnaars V."/>
            <person name="Wohlbrand L."/>
            <person name="Scheve S."/>
            <person name="Hinrichs C."/>
            <person name="Reinhardt R."/>
            <person name="Rabus R."/>
        </authorList>
    </citation>
    <scope>NUCLEOTIDE SEQUENCE</scope>
    <source>
        <strain evidence="1">4be13</strain>
    </source>
</reference>
<protein>
    <recommendedName>
        <fullName evidence="3">RHS repeat-associated core domain-containing protein</fullName>
    </recommendedName>
</protein>
<proteinExistence type="predicted"/>
<dbReference type="EMBL" id="CP061800">
    <property type="protein sequence ID" value="QTA92950.1"/>
    <property type="molecule type" value="Genomic_DNA"/>
</dbReference>
<evidence type="ECO:0000313" key="2">
    <source>
        <dbReference type="Proteomes" id="UP000663722"/>
    </source>
</evidence>
<dbReference type="Proteomes" id="UP000663722">
    <property type="component" value="Chromosome"/>
</dbReference>